<organism evidence="1 2">
    <name type="scientific">Rhizopus microsporus ATCC 52813</name>
    <dbReference type="NCBI Taxonomy" id="1340429"/>
    <lineage>
        <taxon>Eukaryota</taxon>
        <taxon>Fungi</taxon>
        <taxon>Fungi incertae sedis</taxon>
        <taxon>Mucoromycota</taxon>
        <taxon>Mucoromycotina</taxon>
        <taxon>Mucoromycetes</taxon>
        <taxon>Mucorales</taxon>
        <taxon>Mucorineae</taxon>
        <taxon>Rhizopodaceae</taxon>
        <taxon>Rhizopus</taxon>
    </lineage>
</organism>
<dbReference type="GeneID" id="35445000"/>
<accession>A0A2G4SNK1</accession>
<name>A0A2G4SNK1_RHIZD</name>
<proteinExistence type="predicted"/>
<dbReference type="AlphaFoldDB" id="A0A2G4SNK1"/>
<sequence length="140" mass="15374">MGRSRARDINLTSDVFSGACVSLNIWGPVIEALFSNSSIKIKSGDTVLASTRGNHKIDYRLGIVVNQKFVNIGNIEVGRKAAAAKAKYDHLKLLLEFESGFTSNYAQNILSIYTVQNSPISKCNLNHVANSNFQQSTFSF</sequence>
<gene>
    <name evidence="1" type="ORF">RHIMIDRAFT_293701</name>
</gene>
<dbReference type="EMBL" id="KZ303855">
    <property type="protein sequence ID" value="PHZ10322.1"/>
    <property type="molecule type" value="Genomic_DNA"/>
</dbReference>
<dbReference type="RefSeq" id="XP_023464030.1">
    <property type="nucleotide sequence ID" value="XM_023614011.1"/>
</dbReference>
<protein>
    <submittedName>
        <fullName evidence="1">Uncharacterized protein</fullName>
    </submittedName>
</protein>
<evidence type="ECO:0000313" key="1">
    <source>
        <dbReference type="EMBL" id="PHZ10322.1"/>
    </source>
</evidence>
<dbReference type="Proteomes" id="UP000242254">
    <property type="component" value="Unassembled WGS sequence"/>
</dbReference>
<reference evidence="1 2" key="1">
    <citation type="journal article" date="2016" name="Proc. Natl. Acad. Sci. U.S.A.">
        <title>Lipid metabolic changes in an early divergent fungus govern the establishment of a mutualistic symbiosis with endobacteria.</title>
        <authorList>
            <person name="Lastovetsky O.A."/>
            <person name="Gaspar M.L."/>
            <person name="Mondo S.J."/>
            <person name="LaButti K.M."/>
            <person name="Sandor L."/>
            <person name="Grigoriev I.V."/>
            <person name="Henry S.A."/>
            <person name="Pawlowska T.E."/>
        </authorList>
    </citation>
    <scope>NUCLEOTIDE SEQUENCE [LARGE SCALE GENOMIC DNA]</scope>
    <source>
        <strain evidence="1 2">ATCC 52813</strain>
    </source>
</reference>
<keyword evidence="2" id="KW-1185">Reference proteome</keyword>
<evidence type="ECO:0000313" key="2">
    <source>
        <dbReference type="Proteomes" id="UP000242254"/>
    </source>
</evidence>